<reference evidence="2" key="1">
    <citation type="submission" date="2015-02" db="EMBL/GenBank/DDBJ databases">
        <authorList>
            <person name="Chooi Y.-H."/>
        </authorList>
    </citation>
    <scope>NUCLEOTIDE SEQUENCE [LARGE SCALE GENOMIC DNA]</scope>
    <source>
        <strain evidence="2">strain Y</strain>
    </source>
</reference>
<dbReference type="KEGG" id="fiy:BN1229_v1_0620"/>
<protein>
    <submittedName>
        <fullName evidence="1">Uncharacterized protein</fullName>
    </submittedName>
</protein>
<dbReference type="EMBL" id="LN829119">
    <property type="protein sequence ID" value="CPR16040.1"/>
    <property type="molecule type" value="Genomic_DNA"/>
</dbReference>
<name>A0A0D6JBB3_9HYPH</name>
<keyword evidence="2" id="KW-1185">Reference proteome</keyword>
<dbReference type="RefSeq" id="WP_046476500.1">
    <property type="nucleotide sequence ID" value="NZ_LN829118.1"/>
</dbReference>
<gene>
    <name evidence="1" type="ORF">YBN1229_v1_0620</name>
</gene>
<dbReference type="Proteomes" id="UP000033187">
    <property type="component" value="Chromosome 1"/>
</dbReference>
<organism evidence="1 2">
    <name type="scientific">Candidatus Filomicrobium marinum</name>
    <dbReference type="NCBI Taxonomy" id="1608628"/>
    <lineage>
        <taxon>Bacteria</taxon>
        <taxon>Pseudomonadati</taxon>
        <taxon>Pseudomonadota</taxon>
        <taxon>Alphaproteobacteria</taxon>
        <taxon>Hyphomicrobiales</taxon>
        <taxon>Hyphomicrobiaceae</taxon>
        <taxon>Filomicrobium</taxon>
    </lineage>
</organism>
<evidence type="ECO:0000313" key="1">
    <source>
        <dbReference type="EMBL" id="CPR16040.1"/>
    </source>
</evidence>
<dbReference type="AlphaFoldDB" id="A0A0D6JBB3"/>
<accession>A0A0D6JBB3</accession>
<evidence type="ECO:0000313" key="2">
    <source>
        <dbReference type="Proteomes" id="UP000033187"/>
    </source>
</evidence>
<sequence>MILDANRFTVTISRETHQRLVALPFTRDAMSHAVPNDDGTITFPVPPHIRDALHRLHPDPDMAIQILLGLKTH</sequence>
<proteinExistence type="predicted"/>
<dbReference type="KEGG" id="fil:BN1229_v1_0617"/>